<gene>
    <name evidence="2" type="ORF">F2P81_014350</name>
</gene>
<feature type="region of interest" description="Disordered" evidence="1">
    <location>
        <begin position="1"/>
        <end position="24"/>
    </location>
</feature>
<organism evidence="2 3">
    <name type="scientific">Scophthalmus maximus</name>
    <name type="common">Turbot</name>
    <name type="synonym">Psetta maxima</name>
    <dbReference type="NCBI Taxonomy" id="52904"/>
    <lineage>
        <taxon>Eukaryota</taxon>
        <taxon>Metazoa</taxon>
        <taxon>Chordata</taxon>
        <taxon>Craniata</taxon>
        <taxon>Vertebrata</taxon>
        <taxon>Euteleostomi</taxon>
        <taxon>Actinopterygii</taxon>
        <taxon>Neopterygii</taxon>
        <taxon>Teleostei</taxon>
        <taxon>Neoteleostei</taxon>
        <taxon>Acanthomorphata</taxon>
        <taxon>Carangaria</taxon>
        <taxon>Pleuronectiformes</taxon>
        <taxon>Pleuronectoidei</taxon>
        <taxon>Scophthalmidae</taxon>
        <taxon>Scophthalmus</taxon>
    </lineage>
</organism>
<evidence type="ECO:0000313" key="2">
    <source>
        <dbReference type="EMBL" id="KAF0034284.1"/>
    </source>
</evidence>
<protein>
    <submittedName>
        <fullName evidence="2">Uncharacterized protein</fullName>
    </submittedName>
</protein>
<dbReference type="Proteomes" id="UP000438429">
    <property type="component" value="Unassembled WGS sequence"/>
</dbReference>
<reference evidence="2 3" key="1">
    <citation type="submission" date="2019-06" db="EMBL/GenBank/DDBJ databases">
        <title>Draft genomes of female and male turbot (Scophthalmus maximus).</title>
        <authorList>
            <person name="Xu H."/>
            <person name="Xu X.-W."/>
            <person name="Shao C."/>
            <person name="Chen S."/>
        </authorList>
    </citation>
    <scope>NUCLEOTIDE SEQUENCE [LARGE SCALE GENOMIC DNA]</scope>
    <source>
        <strain evidence="2">Ysfricsl-2016a</strain>
        <tissue evidence="2">Blood</tissue>
    </source>
</reference>
<dbReference type="AlphaFoldDB" id="A0A6A4STC4"/>
<proteinExistence type="predicted"/>
<sequence length="109" mass="12304">MVLKARRQLKVKTEGKQKDMESPDLIQAEINNNRYGPRKKPHRSTPLLDTRYDQAAAAASSFSKLMAGPFSGLLERLLLQDSCDVLLFIKVAKKERKNDEDGCDTGNPW</sequence>
<name>A0A6A4STC4_SCOMX</name>
<dbReference type="EMBL" id="VEVO01000012">
    <property type="protein sequence ID" value="KAF0034284.1"/>
    <property type="molecule type" value="Genomic_DNA"/>
</dbReference>
<feature type="compositionally biased region" description="Basic residues" evidence="1">
    <location>
        <begin position="1"/>
        <end position="10"/>
    </location>
</feature>
<comment type="caution">
    <text evidence="2">The sequence shown here is derived from an EMBL/GenBank/DDBJ whole genome shotgun (WGS) entry which is preliminary data.</text>
</comment>
<evidence type="ECO:0000313" key="3">
    <source>
        <dbReference type="Proteomes" id="UP000438429"/>
    </source>
</evidence>
<evidence type="ECO:0000256" key="1">
    <source>
        <dbReference type="SAM" id="MobiDB-lite"/>
    </source>
</evidence>
<feature type="compositionally biased region" description="Basic and acidic residues" evidence="1">
    <location>
        <begin position="11"/>
        <end position="21"/>
    </location>
</feature>
<accession>A0A6A4STC4</accession>